<dbReference type="InterPro" id="IPR032675">
    <property type="entry name" value="LRR_dom_sf"/>
</dbReference>
<feature type="compositionally biased region" description="Pro residues" evidence="1">
    <location>
        <begin position="217"/>
        <end position="233"/>
    </location>
</feature>
<dbReference type="SUPFAM" id="SSF52047">
    <property type="entry name" value="RNI-like"/>
    <property type="match status" value="1"/>
</dbReference>
<gene>
    <name evidence="2" type="ORF">PCOR1329_LOCUS3576</name>
</gene>
<feature type="compositionally biased region" description="Low complexity" evidence="1">
    <location>
        <begin position="167"/>
        <end position="177"/>
    </location>
</feature>
<dbReference type="Proteomes" id="UP001189429">
    <property type="component" value="Unassembled WGS sequence"/>
</dbReference>
<evidence type="ECO:0000313" key="2">
    <source>
        <dbReference type="EMBL" id="CAK0793198.1"/>
    </source>
</evidence>
<feature type="region of interest" description="Disordered" evidence="1">
    <location>
        <begin position="167"/>
        <end position="233"/>
    </location>
</feature>
<evidence type="ECO:0000256" key="1">
    <source>
        <dbReference type="SAM" id="MobiDB-lite"/>
    </source>
</evidence>
<feature type="non-terminal residue" evidence="2">
    <location>
        <position position="233"/>
    </location>
</feature>
<proteinExistence type="predicted"/>
<evidence type="ECO:0000313" key="3">
    <source>
        <dbReference type="Proteomes" id="UP001189429"/>
    </source>
</evidence>
<protein>
    <submittedName>
        <fullName evidence="2">Uncharacterized protein</fullName>
    </submittedName>
</protein>
<sequence length="233" mass="24687">MGRDPSKADEQTAIGRCTLELGRNRLEDVDVGYVVDWALNCDAFPTKLSLQHNRLGQAAAESLNRLFARGPEGGPPIQELHLSDNRLDQESISDLLQTVRSSSIYPYDGERGPTPLWCRLENNVGDAKLKELMRSVPGACTLPPGCKAKACGCSFRGGARCFVQAPAGADPRARSPGAAPPPSGRRPRTPPRGGPKQGAPPRTAPLGAARVVAAPPKGAPPRPATPRQPLAEP</sequence>
<comment type="caution">
    <text evidence="2">The sequence shown here is derived from an EMBL/GenBank/DDBJ whole genome shotgun (WGS) entry which is preliminary data.</text>
</comment>
<organism evidence="2 3">
    <name type="scientific">Prorocentrum cordatum</name>
    <dbReference type="NCBI Taxonomy" id="2364126"/>
    <lineage>
        <taxon>Eukaryota</taxon>
        <taxon>Sar</taxon>
        <taxon>Alveolata</taxon>
        <taxon>Dinophyceae</taxon>
        <taxon>Prorocentrales</taxon>
        <taxon>Prorocentraceae</taxon>
        <taxon>Prorocentrum</taxon>
    </lineage>
</organism>
<accession>A0ABN9PN57</accession>
<keyword evidence="3" id="KW-1185">Reference proteome</keyword>
<reference evidence="2" key="1">
    <citation type="submission" date="2023-10" db="EMBL/GenBank/DDBJ databases">
        <authorList>
            <person name="Chen Y."/>
            <person name="Shah S."/>
            <person name="Dougan E. K."/>
            <person name="Thang M."/>
            <person name="Chan C."/>
        </authorList>
    </citation>
    <scope>NUCLEOTIDE SEQUENCE [LARGE SCALE GENOMIC DNA]</scope>
</reference>
<name>A0ABN9PN57_9DINO</name>
<feature type="compositionally biased region" description="Low complexity" evidence="1">
    <location>
        <begin position="207"/>
        <end position="216"/>
    </location>
</feature>
<dbReference type="EMBL" id="CAUYUJ010000917">
    <property type="protein sequence ID" value="CAK0793198.1"/>
    <property type="molecule type" value="Genomic_DNA"/>
</dbReference>
<dbReference type="Gene3D" id="3.80.10.10">
    <property type="entry name" value="Ribonuclease Inhibitor"/>
    <property type="match status" value="1"/>
</dbReference>